<dbReference type="AlphaFoldDB" id="A0A7I3ZEJ4"/>
<proteinExistence type="predicted"/>
<reference evidence="6" key="3">
    <citation type="submission" date="2020-12" db="UniProtKB">
        <authorList>
            <consortium name="EnsemblPlants"/>
        </authorList>
    </citation>
    <scope>IDENTIFICATION</scope>
</reference>
<dbReference type="Gramene" id="Pp3c20_23760V3.1">
    <property type="protein sequence ID" value="PAC:32945601.CDS.1"/>
    <property type="gene ID" value="Pp3c20_23760"/>
</dbReference>
<name>A0A7I3ZEJ4_PHYPA</name>
<dbReference type="GO" id="GO:0008270">
    <property type="term" value="F:zinc ion binding"/>
    <property type="evidence" value="ECO:0007669"/>
    <property type="project" value="UniProtKB-KW"/>
</dbReference>
<evidence type="ECO:0000256" key="4">
    <source>
        <dbReference type="ARBA" id="ARBA00023125"/>
    </source>
</evidence>
<keyword evidence="3" id="KW-0862">Zinc</keyword>
<dbReference type="Pfam" id="PF25512">
    <property type="entry name" value="zf-CCCH_AtC3H23"/>
    <property type="match status" value="1"/>
</dbReference>
<dbReference type="InterPro" id="IPR045234">
    <property type="entry name" value="Unkempt-like"/>
</dbReference>
<dbReference type="GO" id="GO:0003677">
    <property type="term" value="F:DNA binding"/>
    <property type="evidence" value="ECO:0007669"/>
    <property type="project" value="UniProtKB-KW"/>
</dbReference>
<keyword evidence="2" id="KW-0863">Zinc-finger</keyword>
<feature type="domain" description="AtC3H23-like CCCH zinc finger" evidence="5">
    <location>
        <begin position="35"/>
        <end position="61"/>
    </location>
</feature>
<dbReference type="EMBL" id="ABEU02000020">
    <property type="status" value="NOT_ANNOTATED_CDS"/>
    <property type="molecule type" value="Genomic_DNA"/>
</dbReference>
<reference evidence="6 7" key="1">
    <citation type="journal article" date="2008" name="Science">
        <title>The Physcomitrella genome reveals evolutionary insights into the conquest of land by plants.</title>
        <authorList>
            <person name="Rensing S."/>
            <person name="Lang D."/>
            <person name="Zimmer A."/>
            <person name="Terry A."/>
            <person name="Salamov A."/>
            <person name="Shapiro H."/>
            <person name="Nishiyama T."/>
            <person name="Perroud P.-F."/>
            <person name="Lindquist E."/>
            <person name="Kamisugi Y."/>
            <person name="Tanahashi T."/>
            <person name="Sakakibara K."/>
            <person name="Fujita T."/>
            <person name="Oishi K."/>
            <person name="Shin-I T."/>
            <person name="Kuroki Y."/>
            <person name="Toyoda A."/>
            <person name="Suzuki Y."/>
            <person name="Hashimoto A."/>
            <person name="Yamaguchi K."/>
            <person name="Sugano A."/>
            <person name="Kohara Y."/>
            <person name="Fujiyama A."/>
            <person name="Anterola A."/>
            <person name="Aoki S."/>
            <person name="Ashton N."/>
            <person name="Barbazuk W.B."/>
            <person name="Barker E."/>
            <person name="Bennetzen J."/>
            <person name="Bezanilla M."/>
            <person name="Blankenship R."/>
            <person name="Cho S.H."/>
            <person name="Dutcher S."/>
            <person name="Estelle M."/>
            <person name="Fawcett J.A."/>
            <person name="Gundlach H."/>
            <person name="Hanada K."/>
            <person name="Heyl A."/>
            <person name="Hicks K.A."/>
            <person name="Hugh J."/>
            <person name="Lohr M."/>
            <person name="Mayer K."/>
            <person name="Melkozernov A."/>
            <person name="Murata T."/>
            <person name="Nelson D."/>
            <person name="Pils B."/>
            <person name="Prigge M."/>
            <person name="Reiss B."/>
            <person name="Renner T."/>
            <person name="Rombauts S."/>
            <person name="Rushton P."/>
            <person name="Sanderfoot A."/>
            <person name="Schween G."/>
            <person name="Shiu S.-H."/>
            <person name="Stueber K."/>
            <person name="Theodoulou F.L."/>
            <person name="Tu H."/>
            <person name="Van de Peer Y."/>
            <person name="Verrier P.J."/>
            <person name="Waters E."/>
            <person name="Wood A."/>
            <person name="Yang L."/>
            <person name="Cove D."/>
            <person name="Cuming A."/>
            <person name="Hasebe M."/>
            <person name="Lucas S."/>
            <person name="Mishler D.B."/>
            <person name="Reski R."/>
            <person name="Grigoriev I."/>
            <person name="Quatrano R.S."/>
            <person name="Boore J.L."/>
        </authorList>
    </citation>
    <scope>NUCLEOTIDE SEQUENCE [LARGE SCALE GENOMIC DNA]</scope>
    <source>
        <strain evidence="6 7">cv. Gransden 2004</strain>
    </source>
</reference>
<keyword evidence="1" id="KW-0479">Metal-binding</keyword>
<protein>
    <recommendedName>
        <fullName evidence="5">AtC3H23-like CCCH zinc finger domain-containing protein</fullName>
    </recommendedName>
</protein>
<evidence type="ECO:0000256" key="2">
    <source>
        <dbReference type="ARBA" id="ARBA00022771"/>
    </source>
</evidence>
<evidence type="ECO:0000256" key="1">
    <source>
        <dbReference type="ARBA" id="ARBA00022723"/>
    </source>
</evidence>
<evidence type="ECO:0000313" key="7">
    <source>
        <dbReference type="Proteomes" id="UP000006727"/>
    </source>
</evidence>
<organism evidence="6 7">
    <name type="scientific">Physcomitrium patens</name>
    <name type="common">Spreading-leaved earth moss</name>
    <name type="synonym">Physcomitrella patens</name>
    <dbReference type="NCBI Taxonomy" id="3218"/>
    <lineage>
        <taxon>Eukaryota</taxon>
        <taxon>Viridiplantae</taxon>
        <taxon>Streptophyta</taxon>
        <taxon>Embryophyta</taxon>
        <taxon>Bryophyta</taxon>
        <taxon>Bryophytina</taxon>
        <taxon>Bryopsida</taxon>
        <taxon>Funariidae</taxon>
        <taxon>Funariales</taxon>
        <taxon>Funariaceae</taxon>
        <taxon>Physcomitrium</taxon>
    </lineage>
</organism>
<dbReference type="PANTHER" id="PTHR14493:SF90">
    <property type="entry name" value="ZINC FINGER CCCH DOMAIN-CONTAINING PROTEIN 2"/>
    <property type="match status" value="1"/>
</dbReference>
<reference evidence="6 7" key="2">
    <citation type="journal article" date="2018" name="Plant J.">
        <title>The Physcomitrella patens chromosome-scale assembly reveals moss genome structure and evolution.</title>
        <authorList>
            <person name="Lang D."/>
            <person name="Ullrich K.K."/>
            <person name="Murat F."/>
            <person name="Fuchs J."/>
            <person name="Jenkins J."/>
            <person name="Haas F.B."/>
            <person name="Piednoel M."/>
            <person name="Gundlach H."/>
            <person name="Van Bel M."/>
            <person name="Meyberg R."/>
            <person name="Vives C."/>
            <person name="Morata J."/>
            <person name="Symeonidi A."/>
            <person name="Hiss M."/>
            <person name="Muchero W."/>
            <person name="Kamisugi Y."/>
            <person name="Saleh O."/>
            <person name="Blanc G."/>
            <person name="Decker E.L."/>
            <person name="van Gessel N."/>
            <person name="Grimwood J."/>
            <person name="Hayes R.D."/>
            <person name="Graham S.W."/>
            <person name="Gunter L.E."/>
            <person name="McDaniel S.F."/>
            <person name="Hoernstein S.N.W."/>
            <person name="Larsson A."/>
            <person name="Li F.W."/>
            <person name="Perroud P.F."/>
            <person name="Phillips J."/>
            <person name="Ranjan P."/>
            <person name="Rokshar D.S."/>
            <person name="Rothfels C.J."/>
            <person name="Schneider L."/>
            <person name="Shu S."/>
            <person name="Stevenson D.W."/>
            <person name="Thummler F."/>
            <person name="Tillich M."/>
            <person name="Villarreal Aguilar J.C."/>
            <person name="Widiez T."/>
            <person name="Wong G.K."/>
            <person name="Wymore A."/>
            <person name="Zhang Y."/>
            <person name="Zimmer A.D."/>
            <person name="Quatrano R.S."/>
            <person name="Mayer K.F.X."/>
            <person name="Goodstein D."/>
            <person name="Casacuberta J.M."/>
            <person name="Vandepoele K."/>
            <person name="Reski R."/>
            <person name="Cuming A.C."/>
            <person name="Tuskan G.A."/>
            <person name="Maumus F."/>
            <person name="Salse J."/>
            <person name="Schmutz J."/>
            <person name="Rensing S.A."/>
        </authorList>
    </citation>
    <scope>NUCLEOTIDE SEQUENCE [LARGE SCALE GENOMIC DNA]</scope>
    <source>
        <strain evidence="6 7">cv. Gransden 2004</strain>
    </source>
</reference>
<dbReference type="InterPro" id="IPR057444">
    <property type="entry name" value="Znf-CCCH_AtC3H23-like"/>
</dbReference>
<dbReference type="EnsemblPlants" id="Pp3c20_23760V3.1">
    <property type="protein sequence ID" value="PAC:32945601.CDS.1"/>
    <property type="gene ID" value="Pp3c20_23760"/>
</dbReference>
<evidence type="ECO:0000313" key="6">
    <source>
        <dbReference type="EnsemblPlants" id="PAC:32945601.CDS.1"/>
    </source>
</evidence>
<dbReference type="InParanoid" id="A0A7I3ZEJ4"/>
<accession>A0A7I3ZEJ4</accession>
<evidence type="ECO:0000256" key="3">
    <source>
        <dbReference type="ARBA" id="ARBA00022833"/>
    </source>
</evidence>
<sequence length="61" mass="7417">MGSQIFFNAPFNKFLSLNDKDNEAWLVMDMYGCNQFWMFEFKVRRCMRGRSHDWMEGPFAH</sequence>
<evidence type="ECO:0000259" key="5">
    <source>
        <dbReference type="Pfam" id="PF25512"/>
    </source>
</evidence>
<keyword evidence="4" id="KW-0238">DNA-binding</keyword>
<dbReference type="PANTHER" id="PTHR14493">
    <property type="entry name" value="UNKEMPT FAMILY MEMBER"/>
    <property type="match status" value="1"/>
</dbReference>
<dbReference type="Proteomes" id="UP000006727">
    <property type="component" value="Chromosome 20"/>
</dbReference>
<keyword evidence="7" id="KW-1185">Reference proteome</keyword>